<keyword evidence="2 9" id="KW-1003">Cell membrane</keyword>
<comment type="function">
    <text evidence="9 10">This protein specifically catalyzes the removal of signal peptides from prolipoproteins.</text>
</comment>
<dbReference type="PANTHER" id="PTHR33695:SF1">
    <property type="entry name" value="LIPOPROTEIN SIGNAL PEPTIDASE"/>
    <property type="match status" value="1"/>
</dbReference>
<dbReference type="EC" id="3.4.23.36" evidence="9"/>
<evidence type="ECO:0000256" key="9">
    <source>
        <dbReference type="HAMAP-Rule" id="MF_00161"/>
    </source>
</evidence>
<dbReference type="HAMAP" id="MF_00161">
    <property type="entry name" value="LspA"/>
    <property type="match status" value="1"/>
</dbReference>
<accession>A0ABT3X3T8</accession>
<comment type="catalytic activity">
    <reaction evidence="9 10">
        <text>Release of signal peptides from bacterial membrane prolipoproteins. Hydrolyzes -Xaa-Yaa-Zaa-|-(S,diacylglyceryl)Cys-, in which Xaa is hydrophobic (preferably Leu), and Yaa (Ala or Ser) and Zaa (Gly or Ala) have small, neutral side chains.</text>
        <dbReference type="EC" id="3.4.23.36"/>
    </reaction>
</comment>
<sequence length="166" mass="18972">MRKNYALFWLAASLIFALDRVTKVWAESTLSLGESVPGIRDWYEWTLYHNTGAAGGVLSGHVEMLIFISVIAIAGILWFVHRGDHDANIWLLTGLGLMIGGALGNLFDRVCYHYVIDFIDPVSEDYIYNIADKGIRWGLYIGLFGLWRSRRRYVKEEQQNEQKVVS</sequence>
<name>A0ABT3X3T8_9BACL</name>
<feature type="active site" evidence="9">
    <location>
        <position position="132"/>
    </location>
</feature>
<keyword evidence="8 9" id="KW-0472">Membrane</keyword>
<comment type="caution">
    <text evidence="9">Lacks conserved residue(s) required for the propagation of feature annotation.</text>
</comment>
<dbReference type="EMBL" id="JAPMLT010000011">
    <property type="protein sequence ID" value="MCX7571561.1"/>
    <property type="molecule type" value="Genomic_DNA"/>
</dbReference>
<evidence type="ECO:0000313" key="12">
    <source>
        <dbReference type="EMBL" id="MCX7571561.1"/>
    </source>
</evidence>
<feature type="active site" evidence="9">
    <location>
        <position position="117"/>
    </location>
</feature>
<proteinExistence type="inferred from homology"/>
<dbReference type="NCBIfam" id="TIGR00077">
    <property type="entry name" value="lspA"/>
    <property type="match status" value="1"/>
</dbReference>
<organism evidence="12 13">
    <name type="scientific">Tumebacillus lacus</name>
    <dbReference type="NCBI Taxonomy" id="2995335"/>
    <lineage>
        <taxon>Bacteria</taxon>
        <taxon>Bacillati</taxon>
        <taxon>Bacillota</taxon>
        <taxon>Bacilli</taxon>
        <taxon>Bacillales</taxon>
        <taxon>Alicyclobacillaceae</taxon>
        <taxon>Tumebacillus</taxon>
    </lineage>
</organism>
<dbReference type="Proteomes" id="UP001208017">
    <property type="component" value="Unassembled WGS sequence"/>
</dbReference>
<evidence type="ECO:0000313" key="13">
    <source>
        <dbReference type="Proteomes" id="UP001208017"/>
    </source>
</evidence>
<evidence type="ECO:0000256" key="5">
    <source>
        <dbReference type="ARBA" id="ARBA00022750"/>
    </source>
</evidence>
<feature type="transmembrane region" description="Helical" evidence="9">
    <location>
        <begin position="87"/>
        <end position="107"/>
    </location>
</feature>
<keyword evidence="13" id="KW-1185">Reference proteome</keyword>
<comment type="similarity">
    <text evidence="1 9 11">Belongs to the peptidase A8 family.</text>
</comment>
<dbReference type="Pfam" id="PF01252">
    <property type="entry name" value="Peptidase_A8"/>
    <property type="match status" value="1"/>
</dbReference>
<comment type="caution">
    <text evidence="12">The sequence shown here is derived from an EMBL/GenBank/DDBJ whole genome shotgun (WGS) entry which is preliminary data.</text>
</comment>
<keyword evidence="7 9" id="KW-1133">Transmembrane helix</keyword>
<dbReference type="PRINTS" id="PR00781">
    <property type="entry name" value="LIPOSIGPTASE"/>
</dbReference>
<keyword evidence="4 9" id="KW-0812">Transmembrane</keyword>
<evidence type="ECO:0000256" key="3">
    <source>
        <dbReference type="ARBA" id="ARBA00022670"/>
    </source>
</evidence>
<comment type="pathway">
    <text evidence="9">Protein modification; lipoprotein biosynthesis (signal peptide cleavage).</text>
</comment>
<evidence type="ECO:0000256" key="1">
    <source>
        <dbReference type="ARBA" id="ARBA00006139"/>
    </source>
</evidence>
<comment type="subcellular location">
    <subcellularLocation>
        <location evidence="9">Cell membrane</location>
        <topology evidence="9">Multi-pass membrane protein</topology>
    </subcellularLocation>
</comment>
<dbReference type="InterPro" id="IPR001872">
    <property type="entry name" value="Peptidase_A8"/>
</dbReference>
<evidence type="ECO:0000256" key="10">
    <source>
        <dbReference type="RuleBase" id="RU000594"/>
    </source>
</evidence>
<evidence type="ECO:0000256" key="6">
    <source>
        <dbReference type="ARBA" id="ARBA00022801"/>
    </source>
</evidence>
<dbReference type="PANTHER" id="PTHR33695">
    <property type="entry name" value="LIPOPROTEIN SIGNAL PEPTIDASE"/>
    <property type="match status" value="1"/>
</dbReference>
<dbReference type="RefSeq" id="WP_267152808.1">
    <property type="nucleotide sequence ID" value="NZ_JAPMLT010000011.1"/>
</dbReference>
<evidence type="ECO:0000256" key="2">
    <source>
        <dbReference type="ARBA" id="ARBA00022475"/>
    </source>
</evidence>
<feature type="transmembrane region" description="Helical" evidence="9">
    <location>
        <begin position="64"/>
        <end position="80"/>
    </location>
</feature>
<gene>
    <name evidence="9 12" type="primary">lspA</name>
    <name evidence="12" type="ORF">OS242_16555</name>
</gene>
<dbReference type="PROSITE" id="PS00855">
    <property type="entry name" value="SPASE_II"/>
    <property type="match status" value="1"/>
</dbReference>
<keyword evidence="3 9" id="KW-0645">Protease</keyword>
<evidence type="ECO:0000256" key="4">
    <source>
        <dbReference type="ARBA" id="ARBA00022692"/>
    </source>
</evidence>
<protein>
    <recommendedName>
        <fullName evidence="9">Lipoprotein signal peptidase</fullName>
        <ecNumber evidence="9">3.4.23.36</ecNumber>
    </recommendedName>
    <alternativeName>
        <fullName evidence="9">Prolipoprotein signal peptidase</fullName>
    </alternativeName>
    <alternativeName>
        <fullName evidence="9">Signal peptidase II</fullName>
        <shortName evidence="9">SPase II</shortName>
    </alternativeName>
</protein>
<keyword evidence="5 9" id="KW-0064">Aspartyl protease</keyword>
<dbReference type="GO" id="GO:0004190">
    <property type="term" value="F:aspartic-type endopeptidase activity"/>
    <property type="evidence" value="ECO:0007669"/>
    <property type="project" value="UniProtKB-EC"/>
</dbReference>
<evidence type="ECO:0000256" key="11">
    <source>
        <dbReference type="RuleBase" id="RU004181"/>
    </source>
</evidence>
<evidence type="ECO:0000256" key="7">
    <source>
        <dbReference type="ARBA" id="ARBA00022989"/>
    </source>
</evidence>
<reference evidence="12 13" key="1">
    <citation type="submission" date="2022-11" db="EMBL/GenBank/DDBJ databases">
        <title>Study of microbial diversity in lake waters.</title>
        <authorList>
            <person name="Zhang J."/>
        </authorList>
    </citation>
    <scope>NUCLEOTIDE SEQUENCE [LARGE SCALE GENOMIC DNA]</scope>
    <source>
        <strain evidence="12 13">DT12</strain>
    </source>
</reference>
<evidence type="ECO:0000256" key="8">
    <source>
        <dbReference type="ARBA" id="ARBA00023136"/>
    </source>
</evidence>
<keyword evidence="6 9" id="KW-0378">Hydrolase</keyword>